<sequence>MIQDLINRASFLQKWQQNSRDSDGSALSALSSQEFMGQVATMAEDSIRSNGSNSSFHTAATSMGRADTNGEADALVKDLTNKVEGLDDDTVVSLTAREIRLLLGLPDNQQRQSVKDCSRRRRSTETSLPRLSEVESESSEFNVTGASVPPTVIEPTDTSNLFTMWDFTSKEKLSADEIQAVMIALAAENQQRWEGQENDGLEEDDDIHSSRPSPLSSREVSIQSLLLDDDDSTNNNIAEFLVTLGGTTTTTTSQPAAKRHSRKLRRQTEIRQLTIQSEEEKKTDDLEATAIESCPDILAGRQVSVRPVQAHEEGSILDVTQFVVTFSDSSSSSTQSTPKGEEEEVPPPPRPLSSFSSLARQLSIQPAPFDGPFSFQGGGGGNPFSDEEETMLMMPVPALTRPGMMSERQVSVRVNGNPKPVSFRVHGL</sequence>
<feature type="compositionally biased region" description="Acidic residues" evidence="1">
    <location>
        <begin position="197"/>
        <end position="206"/>
    </location>
</feature>
<name>A0A9N8D8U2_9STRA</name>
<dbReference type="Proteomes" id="UP001153069">
    <property type="component" value="Unassembled WGS sequence"/>
</dbReference>
<protein>
    <submittedName>
        <fullName evidence="2">Uncharacterized protein</fullName>
    </submittedName>
</protein>
<keyword evidence="3" id="KW-1185">Reference proteome</keyword>
<dbReference type="AlphaFoldDB" id="A0A9N8D8U2"/>
<feature type="region of interest" description="Disordered" evidence="1">
    <location>
        <begin position="110"/>
        <end position="151"/>
    </location>
</feature>
<feature type="region of interest" description="Disordered" evidence="1">
    <location>
        <begin position="328"/>
        <end position="354"/>
    </location>
</feature>
<feature type="region of interest" description="Disordered" evidence="1">
    <location>
        <begin position="197"/>
        <end position="218"/>
    </location>
</feature>
<reference evidence="2" key="1">
    <citation type="submission" date="2020-06" db="EMBL/GenBank/DDBJ databases">
        <authorList>
            <consortium name="Plant Systems Biology data submission"/>
        </authorList>
    </citation>
    <scope>NUCLEOTIDE SEQUENCE</scope>
    <source>
        <strain evidence="2">D6</strain>
    </source>
</reference>
<evidence type="ECO:0000313" key="2">
    <source>
        <dbReference type="EMBL" id="CAB9497316.1"/>
    </source>
</evidence>
<accession>A0A9N8D8U2</accession>
<organism evidence="2 3">
    <name type="scientific">Seminavis robusta</name>
    <dbReference type="NCBI Taxonomy" id="568900"/>
    <lineage>
        <taxon>Eukaryota</taxon>
        <taxon>Sar</taxon>
        <taxon>Stramenopiles</taxon>
        <taxon>Ochrophyta</taxon>
        <taxon>Bacillariophyta</taxon>
        <taxon>Bacillariophyceae</taxon>
        <taxon>Bacillariophycidae</taxon>
        <taxon>Naviculales</taxon>
        <taxon>Naviculaceae</taxon>
        <taxon>Seminavis</taxon>
    </lineage>
</organism>
<evidence type="ECO:0000256" key="1">
    <source>
        <dbReference type="SAM" id="MobiDB-lite"/>
    </source>
</evidence>
<gene>
    <name evidence="2" type="ORF">SEMRO_18_G012670.1</name>
</gene>
<feature type="compositionally biased region" description="Low complexity" evidence="1">
    <location>
        <begin position="328"/>
        <end position="338"/>
    </location>
</feature>
<proteinExistence type="predicted"/>
<evidence type="ECO:0000313" key="3">
    <source>
        <dbReference type="Proteomes" id="UP001153069"/>
    </source>
</evidence>
<dbReference type="EMBL" id="CAICTM010000018">
    <property type="protein sequence ID" value="CAB9497316.1"/>
    <property type="molecule type" value="Genomic_DNA"/>
</dbReference>
<comment type="caution">
    <text evidence="2">The sequence shown here is derived from an EMBL/GenBank/DDBJ whole genome shotgun (WGS) entry which is preliminary data.</text>
</comment>